<feature type="region of interest" description="Disordered" evidence="2">
    <location>
        <begin position="176"/>
        <end position="199"/>
    </location>
</feature>
<accession>A0A0G4FIP5</accession>
<dbReference type="EMBL" id="CDMZ01000403">
    <property type="protein sequence ID" value="CEM13557.1"/>
    <property type="molecule type" value="Genomic_DNA"/>
</dbReference>
<evidence type="ECO:0000256" key="1">
    <source>
        <dbReference type="SAM" id="Coils"/>
    </source>
</evidence>
<name>A0A0G4FIP5_9ALVE</name>
<organism evidence="4">
    <name type="scientific">Chromera velia CCMP2878</name>
    <dbReference type="NCBI Taxonomy" id="1169474"/>
    <lineage>
        <taxon>Eukaryota</taxon>
        <taxon>Sar</taxon>
        <taxon>Alveolata</taxon>
        <taxon>Colpodellida</taxon>
        <taxon>Chromeraceae</taxon>
        <taxon>Chromera</taxon>
    </lineage>
</organism>
<reference evidence="4" key="1">
    <citation type="submission" date="2014-11" db="EMBL/GenBank/DDBJ databases">
        <authorList>
            <person name="Otto D Thomas"/>
            <person name="Naeem Raeece"/>
        </authorList>
    </citation>
    <scope>NUCLEOTIDE SEQUENCE</scope>
</reference>
<proteinExistence type="predicted"/>
<sequence length="274" mass="30572">MDGQQRTDRMVGWLPSDAEEQLELGWSVISHAFKQKWQDGQTEIEALKAENERLVKMLEKADDRSSALEEQLQRANDKSSQLVSENQNLVYTIKRLQKDVQRLENLKKVVLSQIQEDTDTIAFPASNTLRAVAAQTAQAQGGHTHTVMPSGHTNQHFVMSKPAESHMPATISAPLPAGAGRSGNGRSQPEMYPPTSQTATGAAETVAAVDGKEFFRVARSALSYESFNRFLSVIRQLNNRELSRDATLEHAKGIFGKDQPELLESFRMLLMRHM</sequence>
<dbReference type="VEuPathDB" id="CryptoDB:Cvel_17253"/>
<feature type="domain" description="At4g15545-like C-terminal" evidence="3">
    <location>
        <begin position="208"/>
        <end position="273"/>
    </location>
</feature>
<dbReference type="InterPro" id="IPR058935">
    <property type="entry name" value="At4g15545-like_C"/>
</dbReference>
<evidence type="ECO:0000313" key="4">
    <source>
        <dbReference type="EMBL" id="CEM13557.1"/>
    </source>
</evidence>
<dbReference type="PANTHER" id="PTHR47383:SF8">
    <property type="entry name" value="OS01G0768300 PROTEIN"/>
    <property type="match status" value="1"/>
</dbReference>
<dbReference type="PhylomeDB" id="A0A0G4FIP5"/>
<dbReference type="AlphaFoldDB" id="A0A0G4FIP5"/>
<dbReference type="Pfam" id="PF25972">
    <property type="entry name" value="At4g15545_C"/>
    <property type="match status" value="1"/>
</dbReference>
<dbReference type="InterPro" id="IPR058936">
    <property type="entry name" value="At4g15545-like"/>
</dbReference>
<protein>
    <recommendedName>
        <fullName evidence="3">At4g15545-like C-terminal domain-containing protein</fullName>
    </recommendedName>
</protein>
<keyword evidence="1" id="KW-0175">Coiled coil</keyword>
<evidence type="ECO:0000259" key="3">
    <source>
        <dbReference type="Pfam" id="PF25972"/>
    </source>
</evidence>
<gene>
    <name evidence="4" type="ORF">Cvel_17253</name>
</gene>
<feature type="coiled-coil region" evidence="1">
    <location>
        <begin position="44"/>
        <end position="113"/>
    </location>
</feature>
<dbReference type="PANTHER" id="PTHR47383">
    <property type="entry name" value="OS03G0659800 PROTEIN"/>
    <property type="match status" value="1"/>
</dbReference>
<evidence type="ECO:0000256" key="2">
    <source>
        <dbReference type="SAM" id="MobiDB-lite"/>
    </source>
</evidence>